<gene>
    <name evidence="2" type="ORF">Naga_101954g1</name>
</gene>
<comment type="caution">
    <text evidence="2">The sequence shown here is derived from an EMBL/GenBank/DDBJ whole genome shotgun (WGS) entry which is preliminary data.</text>
</comment>
<proteinExistence type="predicted"/>
<evidence type="ECO:0000256" key="1">
    <source>
        <dbReference type="SAM" id="MobiDB-lite"/>
    </source>
</evidence>
<dbReference type="EMBL" id="AZIL01001386">
    <property type="protein sequence ID" value="EWM24090.1"/>
    <property type="molecule type" value="Genomic_DNA"/>
</dbReference>
<feature type="non-terminal residue" evidence="2">
    <location>
        <position position="1"/>
    </location>
</feature>
<name>W7TAP1_9STRA</name>
<protein>
    <submittedName>
        <fullName evidence="2">Uncharacterized protein</fullName>
    </submittedName>
</protein>
<feature type="compositionally biased region" description="Basic residues" evidence="1">
    <location>
        <begin position="13"/>
        <end position="28"/>
    </location>
</feature>
<dbReference type="Proteomes" id="UP000019335">
    <property type="component" value="Chromosome 15"/>
</dbReference>
<evidence type="ECO:0000313" key="3">
    <source>
        <dbReference type="Proteomes" id="UP000019335"/>
    </source>
</evidence>
<evidence type="ECO:0000313" key="2">
    <source>
        <dbReference type="EMBL" id="EWM24090.1"/>
    </source>
</evidence>
<accession>W7TAP1</accession>
<sequence length="190" mass="20492">PPSLPPSLPPAHLRQRRERHRLHPRARPPRAPPPSLPPRLPYPSSLPLPHHPPFQRHVLLHLSGPPFLPPALRLRLPPALRLAPVRGPEQRVPPSAGAGGGRACISYLWCVRSGTVRVSSYASHVEGSGASALPSPDPVVGECFLPFPLPPALGPFLPPALLLGEVPPFDFSSCPLTVRGENRSLLHRIG</sequence>
<reference evidence="2 3" key="1">
    <citation type="journal article" date="2014" name="Mol. Plant">
        <title>Chromosome Scale Genome Assembly and Transcriptome Profiling of Nannochloropsis gaditana in Nitrogen Depletion.</title>
        <authorList>
            <person name="Corteggiani Carpinelli E."/>
            <person name="Telatin A."/>
            <person name="Vitulo N."/>
            <person name="Forcato C."/>
            <person name="D'Angelo M."/>
            <person name="Schiavon R."/>
            <person name="Vezzi A."/>
            <person name="Giacometti G.M."/>
            <person name="Morosinotto T."/>
            <person name="Valle G."/>
        </authorList>
    </citation>
    <scope>NUCLEOTIDE SEQUENCE [LARGE SCALE GENOMIC DNA]</scope>
    <source>
        <strain evidence="2 3">B-31</strain>
    </source>
</reference>
<feature type="region of interest" description="Disordered" evidence="1">
    <location>
        <begin position="1"/>
        <end position="48"/>
    </location>
</feature>
<keyword evidence="3" id="KW-1185">Reference proteome</keyword>
<organism evidence="2 3">
    <name type="scientific">Nannochloropsis gaditana</name>
    <dbReference type="NCBI Taxonomy" id="72520"/>
    <lineage>
        <taxon>Eukaryota</taxon>
        <taxon>Sar</taxon>
        <taxon>Stramenopiles</taxon>
        <taxon>Ochrophyta</taxon>
        <taxon>Eustigmatophyceae</taxon>
        <taxon>Eustigmatales</taxon>
        <taxon>Monodopsidaceae</taxon>
        <taxon>Nannochloropsis</taxon>
    </lineage>
</organism>
<feature type="compositionally biased region" description="Pro residues" evidence="1">
    <location>
        <begin position="29"/>
        <end position="48"/>
    </location>
</feature>
<dbReference type="AlphaFoldDB" id="W7TAP1"/>